<dbReference type="Proteomes" id="UP000646844">
    <property type="component" value="Unassembled WGS sequence"/>
</dbReference>
<dbReference type="InterPro" id="IPR016188">
    <property type="entry name" value="PurM-like_N"/>
</dbReference>
<dbReference type="SUPFAM" id="SSF55326">
    <property type="entry name" value="PurM N-terminal domain-like"/>
    <property type="match status" value="1"/>
</dbReference>
<feature type="domain" description="PurM-like N-terminal" evidence="2">
    <location>
        <begin position="27"/>
        <end position="124"/>
    </location>
</feature>
<reference evidence="4" key="1">
    <citation type="journal article" date="2020" name="bioRxiv">
        <title>A rank-normalized archaeal taxonomy based on genome phylogeny resolves widespread incomplete and uneven classifications.</title>
        <authorList>
            <person name="Rinke C."/>
            <person name="Chuvochina M."/>
            <person name="Mussig A.J."/>
            <person name="Chaumeil P.-A."/>
            <person name="Waite D.W."/>
            <person name="Whitman W.B."/>
            <person name="Parks D.H."/>
            <person name="Hugenholtz P."/>
        </authorList>
    </citation>
    <scope>NUCLEOTIDE SEQUENCE</scope>
    <source>
        <strain evidence="4">UBA8838</strain>
    </source>
</reference>
<dbReference type="RefSeq" id="WP_052846376.1">
    <property type="nucleotide sequence ID" value="NZ_BAABQO010000007.1"/>
</dbReference>
<dbReference type="InterPro" id="IPR010918">
    <property type="entry name" value="PurM-like_C_dom"/>
</dbReference>
<gene>
    <name evidence="4" type="ORF">HA332_10045</name>
</gene>
<dbReference type="PIRSF" id="PIRSF005644">
    <property type="entry name" value="Hdrgns_mtr_HypE"/>
    <property type="match status" value="1"/>
</dbReference>
<dbReference type="Gene3D" id="3.90.650.10">
    <property type="entry name" value="PurM-like C-terminal domain"/>
    <property type="match status" value="1"/>
</dbReference>
<feature type="domain" description="PurM-like C-terminal" evidence="3">
    <location>
        <begin position="140"/>
        <end position="282"/>
    </location>
</feature>
<dbReference type="Pfam" id="PF00586">
    <property type="entry name" value="AIRS"/>
    <property type="match status" value="1"/>
</dbReference>
<accession>A0A832WRT5</accession>
<evidence type="ECO:0000259" key="3">
    <source>
        <dbReference type="Pfam" id="PF02769"/>
    </source>
</evidence>
<dbReference type="PANTHER" id="PTHR30303">
    <property type="entry name" value="HYDROGENASE ISOENZYMES FORMATION PROTEIN HYPE"/>
    <property type="match status" value="1"/>
</dbReference>
<evidence type="ECO:0000313" key="4">
    <source>
        <dbReference type="EMBL" id="HII74692.1"/>
    </source>
</evidence>
<dbReference type="InterPro" id="IPR011854">
    <property type="entry name" value="HypE"/>
</dbReference>
<dbReference type="SUPFAM" id="SSF56042">
    <property type="entry name" value="PurM C-terminal domain-like"/>
    <property type="match status" value="1"/>
</dbReference>
<dbReference type="EMBL" id="DUJO01000051">
    <property type="protein sequence ID" value="HII74692.1"/>
    <property type="molecule type" value="Genomic_DNA"/>
</dbReference>
<dbReference type="GeneID" id="1458555"/>
<dbReference type="OMA" id="HAMHDPT"/>
<comment type="similarity">
    <text evidence="1">Belongs to the HypE family.</text>
</comment>
<evidence type="ECO:0000256" key="1">
    <source>
        <dbReference type="ARBA" id="ARBA00006243"/>
    </source>
</evidence>
<dbReference type="GO" id="GO:0051604">
    <property type="term" value="P:protein maturation"/>
    <property type="evidence" value="ECO:0007669"/>
    <property type="project" value="TreeGrafter"/>
</dbReference>
<dbReference type="AlphaFoldDB" id="A0A832WRT5"/>
<protein>
    <submittedName>
        <fullName evidence="4">AIR synthase</fullName>
    </submittedName>
</protein>
<organism evidence="4 5">
    <name type="scientific">Sulfurisphaera tokodaii</name>
    <dbReference type="NCBI Taxonomy" id="111955"/>
    <lineage>
        <taxon>Archaea</taxon>
        <taxon>Thermoproteota</taxon>
        <taxon>Thermoprotei</taxon>
        <taxon>Sulfolobales</taxon>
        <taxon>Sulfolobaceae</taxon>
        <taxon>Sulfurisphaera</taxon>
    </lineage>
</organism>
<dbReference type="Gene3D" id="3.30.1330.10">
    <property type="entry name" value="PurM-like, N-terminal domain"/>
    <property type="match status" value="1"/>
</dbReference>
<name>A0A832WRT5_9CREN</name>
<proteinExistence type="inferred from homology"/>
<evidence type="ECO:0000313" key="5">
    <source>
        <dbReference type="Proteomes" id="UP000646844"/>
    </source>
</evidence>
<dbReference type="PANTHER" id="PTHR30303:SF4">
    <property type="entry name" value="HYDROGENASE EXPRESSION_FORMATION PROTEIN HYPE"/>
    <property type="match status" value="1"/>
</dbReference>
<dbReference type="Pfam" id="PF02769">
    <property type="entry name" value="AIRS_C"/>
    <property type="match status" value="1"/>
</dbReference>
<comment type="caution">
    <text evidence="4">The sequence shown here is derived from an EMBL/GenBank/DDBJ whole genome shotgun (WGS) entry which is preliminary data.</text>
</comment>
<evidence type="ECO:0000259" key="2">
    <source>
        <dbReference type="Pfam" id="PF00586"/>
    </source>
</evidence>
<sequence length="316" mass="35125">MFFGKIPVRDFLNKIKIGNCEICPEIGEDDAIIRSEGNYLVIHSDPITESGKDAGFLSVAVACNDVNMKGVPCKWVLTTVLLTKKENLDVIIDGINEACNFIGCSVVGGHTEVTRGLQQDIVVTTAFSFSDKIMKLSDGKVGDYIGVFGFAGTEGTWILANEFENELAKKGVKHETLEKAKKLKYFIPVQEKALKVKDDVIAMHDATEGGIYQALLEVAKATRKKVFIFRDPPILQETLEITKALNINPYTLISSGAFIVVTRNPQKIEEFGGVIIGKIVEGEDVLEVKGDKVYKEDFEEELVKFESNYYGWRKRD</sequence>
<dbReference type="InterPro" id="IPR036921">
    <property type="entry name" value="PurM-like_N_sf"/>
</dbReference>
<dbReference type="InterPro" id="IPR036676">
    <property type="entry name" value="PurM-like_C_sf"/>
</dbReference>
<dbReference type="CDD" id="cd06061">
    <property type="entry name" value="PurM-like1"/>
    <property type="match status" value="1"/>
</dbReference>